<dbReference type="Proteomes" id="UP001222932">
    <property type="component" value="Unassembled WGS sequence"/>
</dbReference>
<dbReference type="AlphaFoldDB" id="A0AAD3TRZ8"/>
<dbReference type="EMBL" id="BTCM01000002">
    <property type="protein sequence ID" value="GMK55873.1"/>
    <property type="molecule type" value="Genomic_DNA"/>
</dbReference>
<feature type="region of interest" description="Disordered" evidence="1">
    <location>
        <begin position="1"/>
        <end position="132"/>
    </location>
</feature>
<accession>A0AAD3TRZ8</accession>
<reference evidence="2" key="2">
    <citation type="submission" date="2023-06" db="EMBL/GenBank/DDBJ databases">
        <authorList>
            <person name="Kobayashi Y."/>
            <person name="Kayamori A."/>
            <person name="Aoki K."/>
            <person name="Shiwa Y."/>
            <person name="Fujita N."/>
            <person name="Sugita T."/>
            <person name="Iwasaki W."/>
            <person name="Tanaka N."/>
            <person name="Takashima M."/>
        </authorList>
    </citation>
    <scope>NUCLEOTIDE SEQUENCE</scope>
    <source>
        <strain evidence="2">HIS016</strain>
    </source>
</reference>
<organism evidence="2 3">
    <name type="scientific">Cutaneotrichosporon spelunceum</name>
    <dbReference type="NCBI Taxonomy" id="1672016"/>
    <lineage>
        <taxon>Eukaryota</taxon>
        <taxon>Fungi</taxon>
        <taxon>Dikarya</taxon>
        <taxon>Basidiomycota</taxon>
        <taxon>Agaricomycotina</taxon>
        <taxon>Tremellomycetes</taxon>
        <taxon>Trichosporonales</taxon>
        <taxon>Trichosporonaceae</taxon>
        <taxon>Cutaneotrichosporon</taxon>
    </lineage>
</organism>
<evidence type="ECO:0000313" key="2">
    <source>
        <dbReference type="EMBL" id="GMK55873.1"/>
    </source>
</evidence>
<evidence type="ECO:0000313" key="3">
    <source>
        <dbReference type="Proteomes" id="UP001222932"/>
    </source>
</evidence>
<name>A0AAD3TRZ8_9TREE</name>
<keyword evidence="3" id="KW-1185">Reference proteome</keyword>
<feature type="compositionally biased region" description="Low complexity" evidence="1">
    <location>
        <begin position="58"/>
        <end position="80"/>
    </location>
</feature>
<feature type="compositionally biased region" description="Low complexity" evidence="1">
    <location>
        <begin position="104"/>
        <end position="127"/>
    </location>
</feature>
<sequence length="183" mass="19386">MPTDSLVRPAALHQFASNSGYDERMSPSARERWSPTSSDSGDDDDSTYARDEDELNKAPRAPVPAAAARPSGFPMRAMRQPSPPRSSPLSPLAGGAPQPRIRLSPLAPMGSGAAPAPSSPRPHLSLPKGQPLARSLLNRAVTGASAPQRPKKTTKLIVATKPMRTTFELSLSADELARKSKSS</sequence>
<protein>
    <submittedName>
        <fullName evidence="2">Uncharacterized protein</fullName>
    </submittedName>
</protein>
<gene>
    <name evidence="2" type="ORF">CspeluHIS016_0209290</name>
</gene>
<feature type="compositionally biased region" description="Acidic residues" evidence="1">
    <location>
        <begin position="40"/>
        <end position="54"/>
    </location>
</feature>
<reference evidence="2" key="1">
    <citation type="journal article" date="2023" name="BMC Genomics">
        <title>Chromosome-level genome assemblies of Cutaneotrichosporon spp. (Trichosporonales, Basidiomycota) reveal imbalanced evolution between nucleotide sequences and chromosome synteny.</title>
        <authorList>
            <person name="Kobayashi Y."/>
            <person name="Kayamori A."/>
            <person name="Aoki K."/>
            <person name="Shiwa Y."/>
            <person name="Matsutani M."/>
            <person name="Fujita N."/>
            <person name="Sugita T."/>
            <person name="Iwasaki W."/>
            <person name="Tanaka N."/>
            <person name="Takashima M."/>
        </authorList>
    </citation>
    <scope>NUCLEOTIDE SEQUENCE</scope>
    <source>
        <strain evidence="2">HIS016</strain>
    </source>
</reference>
<comment type="caution">
    <text evidence="2">The sequence shown here is derived from an EMBL/GenBank/DDBJ whole genome shotgun (WGS) entry which is preliminary data.</text>
</comment>
<proteinExistence type="predicted"/>
<evidence type="ECO:0000256" key="1">
    <source>
        <dbReference type="SAM" id="MobiDB-lite"/>
    </source>
</evidence>
<feature type="compositionally biased region" description="Basic and acidic residues" evidence="1">
    <location>
        <begin position="21"/>
        <end position="33"/>
    </location>
</feature>